<accession>A0A1G7TQ87</accession>
<evidence type="ECO:0000313" key="2">
    <source>
        <dbReference type="EMBL" id="SDG37497.1"/>
    </source>
</evidence>
<reference evidence="2 3" key="1">
    <citation type="submission" date="2016-10" db="EMBL/GenBank/DDBJ databases">
        <authorList>
            <person name="de Groot N.N."/>
        </authorList>
    </citation>
    <scope>NUCLEOTIDE SEQUENCE [LARGE SCALE GENOMIC DNA]</scope>
    <source>
        <strain evidence="2 3">DSM 25584</strain>
    </source>
</reference>
<dbReference type="Proteomes" id="UP000199415">
    <property type="component" value="Unassembled WGS sequence"/>
</dbReference>
<keyword evidence="1" id="KW-0812">Transmembrane</keyword>
<protein>
    <submittedName>
        <fullName evidence="2">Uncharacterized protein</fullName>
    </submittedName>
</protein>
<proteinExistence type="predicted"/>
<dbReference type="AlphaFoldDB" id="A0A1G7TQ87"/>
<evidence type="ECO:0000256" key="1">
    <source>
        <dbReference type="SAM" id="Phobius"/>
    </source>
</evidence>
<feature type="transmembrane region" description="Helical" evidence="1">
    <location>
        <begin position="16"/>
        <end position="36"/>
    </location>
</feature>
<dbReference type="RefSeq" id="WP_176758656.1">
    <property type="nucleotide sequence ID" value="NZ_FNCE01000010.1"/>
</dbReference>
<gene>
    <name evidence="2" type="ORF">SAMN05216241_11032</name>
</gene>
<keyword evidence="1" id="KW-1133">Transmembrane helix</keyword>
<organism evidence="2 3">
    <name type="scientific">Limimonas halophila</name>
    <dbReference type="NCBI Taxonomy" id="1082479"/>
    <lineage>
        <taxon>Bacteria</taxon>
        <taxon>Pseudomonadati</taxon>
        <taxon>Pseudomonadota</taxon>
        <taxon>Alphaproteobacteria</taxon>
        <taxon>Rhodospirillales</taxon>
        <taxon>Rhodovibrionaceae</taxon>
        <taxon>Limimonas</taxon>
    </lineage>
</organism>
<keyword evidence="1" id="KW-0472">Membrane</keyword>
<evidence type="ECO:0000313" key="3">
    <source>
        <dbReference type="Proteomes" id="UP000199415"/>
    </source>
</evidence>
<name>A0A1G7TQ87_9PROT</name>
<dbReference type="EMBL" id="FNCE01000010">
    <property type="protein sequence ID" value="SDG37497.1"/>
    <property type="molecule type" value="Genomic_DNA"/>
</dbReference>
<sequence length="46" mass="4824">MANPNRGRFRITHDKVVAAAVVGAAFVMTVVLQPGLTAKLLDGLGF</sequence>
<keyword evidence="3" id="KW-1185">Reference proteome</keyword>